<dbReference type="InterPro" id="IPR021109">
    <property type="entry name" value="Peptidase_aspartic_dom_sf"/>
</dbReference>
<dbReference type="PANTHER" id="PTHR47966">
    <property type="entry name" value="BETA-SITE APP-CLEAVING ENZYME, ISOFORM A-RELATED"/>
    <property type="match status" value="1"/>
</dbReference>
<feature type="disulfide bond" evidence="6">
    <location>
        <begin position="95"/>
        <end position="100"/>
    </location>
</feature>
<sequence length="331" mass="36906">MVRQWPVMRNLRLGRAVFLFMGSVLFLRCHSSQSGAVTIPLEEFVSVFDSPGHGHRTRVHVTEYYGTIGIGNPPQNFEVVFDTGSGNVVLPTVKCTEDVCVRHHRFQSKASKTAVQLAYEDETPLEPGQTDRDTTSITYGTGKLTGEYVRDNVCMGKQTSVCTSVDFLGVTTESRFPFIQLPFDGIFGLGLEGLSAGENFNFVNRLAGSKTFKDPSFAFFLRDLKAEEDSEITFGGYREDRLVDGKIHWLPVDHDEANDKGYWLVTMRDIIVDGQRLKLCDDFRDNPRCQVAMDTGSALTMGPPSQMAVLLNAIGLKDDCSNIGRHEKKKK</sequence>
<organism evidence="9">
    <name type="scientific">Karlodinium veneficum</name>
    <name type="common">Dinoflagellate</name>
    <name type="synonym">Karlodinium micrum</name>
    <dbReference type="NCBI Taxonomy" id="407301"/>
    <lineage>
        <taxon>Eukaryota</taxon>
        <taxon>Sar</taxon>
        <taxon>Alveolata</taxon>
        <taxon>Dinophyceae</taxon>
        <taxon>Gymnodiniales</taxon>
        <taxon>Kareniaceae</taxon>
        <taxon>Karlodinium</taxon>
    </lineage>
</organism>
<keyword evidence="3" id="KW-0064">Aspartyl protease</keyword>
<protein>
    <submittedName>
        <fullName evidence="9">Aspartic proteinase</fullName>
    </submittedName>
</protein>
<keyword evidence="7" id="KW-0732">Signal</keyword>
<dbReference type="PRINTS" id="PR00792">
    <property type="entry name" value="PEPSIN"/>
</dbReference>
<evidence type="ECO:0000313" key="9">
    <source>
        <dbReference type="EMBL" id="ABV22259.1"/>
    </source>
</evidence>
<dbReference type="PANTHER" id="PTHR47966:SF51">
    <property type="entry name" value="BETA-SITE APP-CLEAVING ENZYME, ISOFORM A-RELATED"/>
    <property type="match status" value="1"/>
</dbReference>
<accession>A7YXY0</accession>
<dbReference type="Pfam" id="PF00026">
    <property type="entry name" value="Asp"/>
    <property type="match status" value="1"/>
</dbReference>
<feature type="active site" evidence="5">
    <location>
        <position position="294"/>
    </location>
</feature>
<dbReference type="AlphaFoldDB" id="A7YXY0"/>
<dbReference type="GO" id="GO:0016485">
    <property type="term" value="P:protein processing"/>
    <property type="evidence" value="ECO:0007669"/>
    <property type="project" value="UniProtKB-ARBA"/>
</dbReference>
<comment type="similarity">
    <text evidence="1">Belongs to the peptidase A1 family.</text>
</comment>
<proteinExistence type="evidence at transcript level"/>
<keyword evidence="2" id="KW-0645">Protease</keyword>
<dbReference type="InterPro" id="IPR033121">
    <property type="entry name" value="PEPTIDASE_A1"/>
</dbReference>
<name>A7YXY0_KARVE</name>
<dbReference type="MEROPS" id="A01.058"/>
<dbReference type="EMBL" id="EF134145">
    <property type="protein sequence ID" value="ABV22259.1"/>
    <property type="molecule type" value="mRNA"/>
</dbReference>
<feature type="signal peptide" evidence="7">
    <location>
        <begin position="1"/>
        <end position="31"/>
    </location>
</feature>
<dbReference type="Gene3D" id="2.40.70.10">
    <property type="entry name" value="Acid Proteases"/>
    <property type="match status" value="2"/>
</dbReference>
<reference evidence="9" key="1">
    <citation type="journal article" date="2007" name="Proc. Natl. Acad. Sci. U.S.A.">
        <title>Spliced leader RNA trans-splicing in dinoflagellates.</title>
        <authorList>
            <person name="Zhang H."/>
            <person name="Hou Y."/>
            <person name="Miranda L."/>
            <person name="Campbell D.A."/>
            <person name="Sturm N.R."/>
            <person name="Gaasterland T."/>
            <person name="Lin S."/>
        </authorList>
    </citation>
    <scope>NUCLEOTIDE SEQUENCE</scope>
    <source>
        <strain evidence="9">CCMP1975</strain>
    </source>
</reference>
<evidence type="ECO:0000256" key="6">
    <source>
        <dbReference type="PIRSR" id="PIRSR601461-2"/>
    </source>
</evidence>
<dbReference type="FunFam" id="2.40.70.10:FF:000115">
    <property type="entry name" value="Lysosomal aspartic protease"/>
    <property type="match status" value="1"/>
</dbReference>
<feature type="active site" evidence="5">
    <location>
        <position position="82"/>
    </location>
</feature>
<keyword evidence="6" id="KW-1015">Disulfide bond</keyword>
<dbReference type="SUPFAM" id="SSF50630">
    <property type="entry name" value="Acid proteases"/>
    <property type="match status" value="1"/>
</dbReference>
<evidence type="ECO:0000256" key="1">
    <source>
        <dbReference type="ARBA" id="ARBA00007447"/>
    </source>
</evidence>
<dbReference type="GO" id="GO:0004190">
    <property type="term" value="F:aspartic-type endopeptidase activity"/>
    <property type="evidence" value="ECO:0007669"/>
    <property type="project" value="UniProtKB-KW"/>
</dbReference>
<dbReference type="InterPro" id="IPR034164">
    <property type="entry name" value="Pepsin-like_dom"/>
</dbReference>
<dbReference type="CDD" id="cd05471">
    <property type="entry name" value="pepsin_like"/>
    <property type="match status" value="1"/>
</dbReference>
<evidence type="ECO:0000256" key="5">
    <source>
        <dbReference type="PIRSR" id="PIRSR601461-1"/>
    </source>
</evidence>
<dbReference type="PROSITE" id="PS51767">
    <property type="entry name" value="PEPTIDASE_A1"/>
    <property type="match status" value="1"/>
</dbReference>
<evidence type="ECO:0000256" key="2">
    <source>
        <dbReference type="ARBA" id="ARBA00022670"/>
    </source>
</evidence>
<evidence type="ECO:0000256" key="3">
    <source>
        <dbReference type="ARBA" id="ARBA00022750"/>
    </source>
</evidence>
<evidence type="ECO:0000259" key="8">
    <source>
        <dbReference type="PROSITE" id="PS51767"/>
    </source>
</evidence>
<feature type="chain" id="PRO_5002717804" evidence="7">
    <location>
        <begin position="32"/>
        <end position="331"/>
    </location>
</feature>
<dbReference type="InterPro" id="IPR001461">
    <property type="entry name" value="Aspartic_peptidase_A1"/>
</dbReference>
<feature type="non-terminal residue" evidence="9">
    <location>
        <position position="331"/>
    </location>
</feature>
<feature type="domain" description="Peptidase A1" evidence="8">
    <location>
        <begin position="64"/>
        <end position="331"/>
    </location>
</feature>
<evidence type="ECO:0000256" key="7">
    <source>
        <dbReference type="SAM" id="SignalP"/>
    </source>
</evidence>
<evidence type="ECO:0000256" key="4">
    <source>
        <dbReference type="ARBA" id="ARBA00022801"/>
    </source>
</evidence>
<keyword evidence="4" id="KW-0378">Hydrolase</keyword>